<sequence>MSESYSQTRGSPPTTTSILSKLTMKMAKVLDKTPTPTTAADAAPIGIKLDGSNYALWSQVVEMFISRRDKLGTFIWYPNAKEVWDAIAVTFFDESDTAQVYELRRRVSRLWKNGGSLEKFYNELQGLWREIDFWRPNPMECPKDVQWYTAILQEERVYVFLDGLDDQLDQVKSTVLQMQPFPTIEQAYMCIRREMDTCFKLHGYPDWGHELQAKKKCNGTNIEPSIASLGSTRNSECNLWILDSEATNHMTFDAQDFCQHTTPRRISIANAKGTISSIQMVGIVMLSPALSLSNTLFVSSISHKLLSEYFHQHRLIHQTSCPHTPKQNGVVECKNRHILETTHALLLGAHVPSSHWHVAVTTVVHLINRMSSRILGFKTPLQALAASYVTNQKGYRCYDPTNRRLYITMDVTFLESEMFYHPSNSSLQGKTHNEELNWFRDIPDIPLTTELPTTMGMEQTTKPPMSTVETPTPIAETPPHSTIPHDATSENIPKEILEMETFSPVAKLNTVRVLLSFAANLDWPLLQFDVKNVFLHGDLEEEIYVDISLGLAMRKYGFQTSNFDHTLFLKHRQAKIAALIVYVDDMIITRNDTEEVVKLQKLLGTEFEMKSLGRLKYFLGIENHKLGEYPDQIPTNKGRYQRLVGKLIYFSHTEPDITYVVSVVSQFMHCPNEDHMNAVTQIYRYLKETLGKGIMFSKNGHLEITGYTDANWTGNISDKKSTSGYFKFVRGNLVTWRSKKQKVIALSSAEAEFQGMAKGLSIDIAHNPVQHDRTKHVEVDRHFIKQNLEAKIIRFPLSKQKTN</sequence>
<reference evidence="3 4" key="1">
    <citation type="journal article" date="2018" name="PLoS Genet.">
        <title>Population sequencing reveals clonal diversity and ancestral inbreeding in the grapevine cultivar Chardonnay.</title>
        <authorList>
            <person name="Roach M.J."/>
            <person name="Johnson D.L."/>
            <person name="Bohlmann J."/>
            <person name="van Vuuren H.J."/>
            <person name="Jones S.J."/>
            <person name="Pretorius I.S."/>
            <person name="Schmidt S.A."/>
            <person name="Borneman A.R."/>
        </authorList>
    </citation>
    <scope>NUCLEOTIDE SEQUENCE [LARGE SCALE GENOMIC DNA]</scope>
    <source>
        <strain evidence="4">cv. Chardonnay</strain>
        <tissue evidence="3">Leaf</tissue>
    </source>
</reference>
<comment type="caution">
    <text evidence="3">The sequence shown here is derived from an EMBL/GenBank/DDBJ whole genome shotgun (WGS) entry which is preliminary data.</text>
</comment>
<dbReference type="InterPro" id="IPR054722">
    <property type="entry name" value="PolX-like_BBD"/>
</dbReference>
<dbReference type="Pfam" id="PF25597">
    <property type="entry name" value="SH3_retrovirus"/>
    <property type="match status" value="1"/>
</dbReference>
<dbReference type="GO" id="GO:0004190">
    <property type="term" value="F:aspartic-type endopeptidase activity"/>
    <property type="evidence" value="ECO:0007669"/>
    <property type="project" value="UniProtKB-KW"/>
</dbReference>
<dbReference type="PANTHER" id="PTHR11439">
    <property type="entry name" value="GAG-POL-RELATED RETROTRANSPOSON"/>
    <property type="match status" value="1"/>
</dbReference>
<evidence type="ECO:0000256" key="1">
    <source>
        <dbReference type="ARBA" id="ARBA00022750"/>
    </source>
</evidence>
<organism evidence="3 4">
    <name type="scientific">Vitis vinifera</name>
    <name type="common">Grape</name>
    <dbReference type="NCBI Taxonomy" id="29760"/>
    <lineage>
        <taxon>Eukaryota</taxon>
        <taxon>Viridiplantae</taxon>
        <taxon>Streptophyta</taxon>
        <taxon>Embryophyta</taxon>
        <taxon>Tracheophyta</taxon>
        <taxon>Spermatophyta</taxon>
        <taxon>Magnoliopsida</taxon>
        <taxon>eudicotyledons</taxon>
        <taxon>Gunneridae</taxon>
        <taxon>Pentapetalae</taxon>
        <taxon>rosids</taxon>
        <taxon>Vitales</taxon>
        <taxon>Vitaceae</taxon>
        <taxon>Viteae</taxon>
        <taxon>Vitis</taxon>
    </lineage>
</organism>
<dbReference type="InterPro" id="IPR036397">
    <property type="entry name" value="RNaseH_sf"/>
</dbReference>
<dbReference type="CDD" id="cd09272">
    <property type="entry name" value="RNase_HI_RT_Ty1"/>
    <property type="match status" value="1"/>
</dbReference>
<dbReference type="Gene3D" id="3.30.420.10">
    <property type="entry name" value="Ribonuclease H-like superfamily/Ribonuclease H"/>
    <property type="match status" value="1"/>
</dbReference>
<dbReference type="SUPFAM" id="SSF56672">
    <property type="entry name" value="DNA/RNA polymerases"/>
    <property type="match status" value="1"/>
</dbReference>
<dbReference type="EMBL" id="QGNW01000276">
    <property type="protein sequence ID" value="RVW79674.1"/>
    <property type="molecule type" value="Genomic_DNA"/>
</dbReference>
<gene>
    <name evidence="3" type="primary">RE2_991</name>
    <name evidence="3" type="ORF">CK203_042398</name>
</gene>
<name>A0A438H542_VITVI</name>
<dbReference type="InterPro" id="IPR012337">
    <property type="entry name" value="RNaseH-like_sf"/>
</dbReference>
<dbReference type="InterPro" id="IPR043502">
    <property type="entry name" value="DNA/RNA_pol_sf"/>
</dbReference>
<dbReference type="Pfam" id="PF22936">
    <property type="entry name" value="Pol_BBD"/>
    <property type="match status" value="1"/>
</dbReference>
<dbReference type="InterPro" id="IPR013103">
    <property type="entry name" value="RVT_2"/>
</dbReference>
<dbReference type="InterPro" id="IPR057670">
    <property type="entry name" value="SH3_retrovirus"/>
</dbReference>
<dbReference type="AlphaFoldDB" id="A0A438H542"/>
<dbReference type="PANTHER" id="PTHR11439:SF467">
    <property type="entry name" value="INTEGRASE CATALYTIC DOMAIN-CONTAINING PROTEIN"/>
    <property type="match status" value="1"/>
</dbReference>
<accession>A0A438H542</accession>
<keyword evidence="1" id="KW-0645">Protease</keyword>
<evidence type="ECO:0000313" key="3">
    <source>
        <dbReference type="EMBL" id="RVW79674.1"/>
    </source>
</evidence>
<dbReference type="PROSITE" id="PS50994">
    <property type="entry name" value="INTEGRASE"/>
    <property type="match status" value="1"/>
</dbReference>
<evidence type="ECO:0000313" key="4">
    <source>
        <dbReference type="Proteomes" id="UP000288805"/>
    </source>
</evidence>
<dbReference type="Pfam" id="PF07727">
    <property type="entry name" value="RVT_2"/>
    <property type="match status" value="2"/>
</dbReference>
<feature type="domain" description="Integrase catalytic" evidence="2">
    <location>
        <begin position="297"/>
        <end position="388"/>
    </location>
</feature>
<dbReference type="InterPro" id="IPR001584">
    <property type="entry name" value="Integrase_cat-core"/>
</dbReference>
<keyword evidence="1" id="KW-0064">Aspartyl protease</keyword>
<dbReference type="GO" id="GO:0003676">
    <property type="term" value="F:nucleic acid binding"/>
    <property type="evidence" value="ECO:0007669"/>
    <property type="project" value="InterPro"/>
</dbReference>
<dbReference type="Proteomes" id="UP000288805">
    <property type="component" value="Unassembled WGS sequence"/>
</dbReference>
<proteinExistence type="predicted"/>
<dbReference type="SUPFAM" id="SSF53098">
    <property type="entry name" value="Ribonuclease H-like"/>
    <property type="match status" value="1"/>
</dbReference>
<evidence type="ECO:0000259" key="2">
    <source>
        <dbReference type="PROSITE" id="PS50994"/>
    </source>
</evidence>
<keyword evidence="1" id="KW-0378">Hydrolase</keyword>
<protein>
    <submittedName>
        <fullName evidence="3">Retrovirus-related Pol polyprotein from transposon RE2</fullName>
    </submittedName>
</protein>
<dbReference type="GO" id="GO:0015074">
    <property type="term" value="P:DNA integration"/>
    <property type="evidence" value="ECO:0007669"/>
    <property type="project" value="InterPro"/>
</dbReference>